<organism evidence="2 3">
    <name type="scientific">Eeniella nana</name>
    <name type="common">Yeast</name>
    <name type="synonym">Brettanomyces nanus</name>
    <dbReference type="NCBI Taxonomy" id="13502"/>
    <lineage>
        <taxon>Eukaryota</taxon>
        <taxon>Fungi</taxon>
        <taxon>Dikarya</taxon>
        <taxon>Ascomycota</taxon>
        <taxon>Saccharomycotina</taxon>
        <taxon>Pichiomycetes</taxon>
        <taxon>Pichiales</taxon>
        <taxon>Pichiaceae</taxon>
        <taxon>Brettanomyces</taxon>
    </lineage>
</organism>
<dbReference type="KEGG" id="bnn:FOA43_002771"/>
<dbReference type="Proteomes" id="UP000662931">
    <property type="component" value="Chromosome 3"/>
</dbReference>
<gene>
    <name evidence="2" type="ORF">FOA43_002771</name>
</gene>
<dbReference type="Pfam" id="PF01177">
    <property type="entry name" value="Asp_Glu_race"/>
    <property type="match status" value="1"/>
</dbReference>
<evidence type="ECO:0000256" key="1">
    <source>
        <dbReference type="ARBA" id="ARBA00038414"/>
    </source>
</evidence>
<dbReference type="Gene3D" id="3.40.50.12500">
    <property type="match status" value="1"/>
</dbReference>
<evidence type="ECO:0000313" key="3">
    <source>
        <dbReference type="Proteomes" id="UP000662931"/>
    </source>
</evidence>
<keyword evidence="3" id="KW-1185">Reference proteome</keyword>
<name>A0A875RVC4_EENNA</name>
<dbReference type="EMBL" id="CP064814">
    <property type="protein sequence ID" value="QPG75417.1"/>
    <property type="molecule type" value="Genomic_DNA"/>
</dbReference>
<dbReference type="PANTHER" id="PTHR28047:SF5">
    <property type="entry name" value="PROTEIN DCG1"/>
    <property type="match status" value="1"/>
</dbReference>
<proteinExistence type="inferred from homology"/>
<evidence type="ECO:0000313" key="2">
    <source>
        <dbReference type="EMBL" id="QPG75417.1"/>
    </source>
</evidence>
<dbReference type="AlphaFoldDB" id="A0A875RVC4"/>
<dbReference type="GeneID" id="62196172"/>
<dbReference type="InterPro" id="IPR052186">
    <property type="entry name" value="Hydantoin_racemase-like"/>
</dbReference>
<dbReference type="InterPro" id="IPR053714">
    <property type="entry name" value="Iso_Racemase_Enz_sf"/>
</dbReference>
<dbReference type="PANTHER" id="PTHR28047">
    <property type="entry name" value="PROTEIN DCG1"/>
    <property type="match status" value="1"/>
</dbReference>
<accession>A0A875RVC4</accession>
<dbReference type="OrthoDB" id="412018at2759"/>
<sequence>MPRLLILNPNSSETITSTMATLVAHPSPGCELTFMTAPPDAPASINNPQEGMQSAAACMRLFRSDPRKYLCYDGYLICCFSDHPLVYQLRDYFKNMPNPSEVVGIFQCAMSYALTHVGGASKDKAGIITSGNSWKPLLDKAVYELIYGAQDPSKRIDFTRGLPPYFLATEESGVGVLELADPNNYEILTSKIKSLREKGVKYVILGCAGLSNLDGKFKQDFGDMEFIDSVKCGIETLCGYVRFSSKK</sequence>
<comment type="similarity">
    <text evidence="1">Belongs to the HyuE racemase family.</text>
</comment>
<dbReference type="InterPro" id="IPR015942">
    <property type="entry name" value="Asp/Glu/hydantoin_racemase"/>
</dbReference>
<dbReference type="RefSeq" id="XP_038778982.1">
    <property type="nucleotide sequence ID" value="XM_038923054.1"/>
</dbReference>
<dbReference type="GO" id="GO:0047661">
    <property type="term" value="F:amino-acid racemase activity"/>
    <property type="evidence" value="ECO:0007669"/>
    <property type="project" value="InterPro"/>
</dbReference>
<protein>
    <submittedName>
        <fullName evidence="2">Uncharacterized protein</fullName>
    </submittedName>
</protein>
<reference evidence="2" key="1">
    <citation type="submission" date="2020-10" db="EMBL/GenBank/DDBJ databases">
        <authorList>
            <person name="Roach M.J.R."/>
        </authorList>
    </citation>
    <scope>NUCLEOTIDE SEQUENCE</scope>
    <source>
        <strain evidence="2">CBS 1945</strain>
    </source>
</reference>